<proteinExistence type="predicted"/>
<evidence type="ECO:0000313" key="2">
    <source>
        <dbReference type="RefSeq" id="XP_018013086.1"/>
    </source>
</evidence>
<gene>
    <name evidence="2" type="primary">LOC108670145</name>
</gene>
<protein>
    <submittedName>
        <fullName evidence="2">Uncharacterized protein LOC108670145</fullName>
    </submittedName>
</protein>
<name>A0A8B7NIA0_HYAAZ</name>
<dbReference type="RefSeq" id="XP_018013086.1">
    <property type="nucleotide sequence ID" value="XM_018157597.1"/>
</dbReference>
<dbReference type="KEGG" id="hazt:108670145"/>
<organism evidence="1 2">
    <name type="scientific">Hyalella azteca</name>
    <name type="common">Amphipod</name>
    <dbReference type="NCBI Taxonomy" id="294128"/>
    <lineage>
        <taxon>Eukaryota</taxon>
        <taxon>Metazoa</taxon>
        <taxon>Ecdysozoa</taxon>
        <taxon>Arthropoda</taxon>
        <taxon>Crustacea</taxon>
        <taxon>Multicrustacea</taxon>
        <taxon>Malacostraca</taxon>
        <taxon>Eumalacostraca</taxon>
        <taxon>Peracarida</taxon>
        <taxon>Amphipoda</taxon>
        <taxon>Senticaudata</taxon>
        <taxon>Talitrida</taxon>
        <taxon>Talitroidea</taxon>
        <taxon>Hyalellidae</taxon>
        <taxon>Hyalella</taxon>
    </lineage>
</organism>
<dbReference type="OrthoDB" id="6375694at2759"/>
<dbReference type="OMA" id="RITWENT"/>
<dbReference type="PANTHER" id="PTHR19446">
    <property type="entry name" value="REVERSE TRANSCRIPTASES"/>
    <property type="match status" value="1"/>
</dbReference>
<dbReference type="Proteomes" id="UP000694843">
    <property type="component" value="Unplaced"/>
</dbReference>
<dbReference type="AlphaFoldDB" id="A0A8B7NIA0"/>
<sequence length="308" mass="34504">MLLCAVLAYGIKERNSADCFVANIGELEPAISSKRRAMLKYKSDPSQRNLQVLRAARKRAQQIARRCANNYWLQLSDSIQRASDSGNVRGMYEGIKRATGRPVMRTALLRSRLGELISSRTKQLNRWVEHYLDLYSNVNNVSQEELDAIENLPSLDALDAEPSVEELNKAINILPCGKAAGEDGIPPEVIKSGKPALLGPLHELLCLCWREGQVPQDMRNAKIITLYKNKGDRSDCNNYRGISLLSIVGKVFARVVLGHLQALADRVYPESQCGFRAQRGTSDMIFSLRQLQEKCREQRGLCTLRSST</sequence>
<evidence type="ECO:0000313" key="1">
    <source>
        <dbReference type="Proteomes" id="UP000694843"/>
    </source>
</evidence>
<dbReference type="GeneID" id="108670145"/>
<keyword evidence="1" id="KW-1185">Reference proteome</keyword>
<reference evidence="2" key="1">
    <citation type="submission" date="2025-08" db="UniProtKB">
        <authorList>
            <consortium name="RefSeq"/>
        </authorList>
    </citation>
    <scope>IDENTIFICATION</scope>
    <source>
        <tissue evidence="2">Whole organism</tissue>
    </source>
</reference>
<accession>A0A8B7NIA0</accession>